<gene>
    <name evidence="1" type="ORF">HPB49_016784</name>
</gene>
<evidence type="ECO:0000313" key="2">
    <source>
        <dbReference type="Proteomes" id="UP000821865"/>
    </source>
</evidence>
<comment type="caution">
    <text evidence="1">The sequence shown here is derived from an EMBL/GenBank/DDBJ whole genome shotgun (WGS) entry which is preliminary data.</text>
</comment>
<reference evidence="1" key="1">
    <citation type="submission" date="2020-05" db="EMBL/GenBank/DDBJ databases">
        <title>Large-scale comparative analyses of tick genomes elucidate their genetic diversity and vector capacities.</title>
        <authorList>
            <person name="Jia N."/>
            <person name="Wang J."/>
            <person name="Shi W."/>
            <person name="Du L."/>
            <person name="Sun Y."/>
            <person name="Zhan W."/>
            <person name="Jiang J."/>
            <person name="Wang Q."/>
            <person name="Zhang B."/>
            <person name="Ji P."/>
            <person name="Sakyi L.B."/>
            <person name="Cui X."/>
            <person name="Yuan T."/>
            <person name="Jiang B."/>
            <person name="Yang W."/>
            <person name="Lam T.T.-Y."/>
            <person name="Chang Q."/>
            <person name="Ding S."/>
            <person name="Wang X."/>
            <person name="Zhu J."/>
            <person name="Ruan X."/>
            <person name="Zhao L."/>
            <person name="Wei J."/>
            <person name="Que T."/>
            <person name="Du C."/>
            <person name="Cheng J."/>
            <person name="Dai P."/>
            <person name="Han X."/>
            <person name="Huang E."/>
            <person name="Gao Y."/>
            <person name="Liu J."/>
            <person name="Shao H."/>
            <person name="Ye R."/>
            <person name="Li L."/>
            <person name="Wei W."/>
            <person name="Wang X."/>
            <person name="Wang C."/>
            <person name="Yang T."/>
            <person name="Huo Q."/>
            <person name="Li W."/>
            <person name="Guo W."/>
            <person name="Chen H."/>
            <person name="Zhou L."/>
            <person name="Ni X."/>
            <person name="Tian J."/>
            <person name="Zhou Y."/>
            <person name="Sheng Y."/>
            <person name="Liu T."/>
            <person name="Pan Y."/>
            <person name="Xia L."/>
            <person name="Li J."/>
            <person name="Zhao F."/>
            <person name="Cao W."/>
        </authorList>
    </citation>
    <scope>NUCLEOTIDE SEQUENCE</scope>
    <source>
        <strain evidence="1">Dsil-2018</strain>
    </source>
</reference>
<proteinExistence type="predicted"/>
<dbReference type="Proteomes" id="UP000821865">
    <property type="component" value="Chromosome 9"/>
</dbReference>
<protein>
    <submittedName>
        <fullName evidence="1">Uncharacterized protein</fullName>
    </submittedName>
</protein>
<organism evidence="1 2">
    <name type="scientific">Dermacentor silvarum</name>
    <name type="common">Tick</name>
    <dbReference type="NCBI Taxonomy" id="543639"/>
    <lineage>
        <taxon>Eukaryota</taxon>
        <taxon>Metazoa</taxon>
        <taxon>Ecdysozoa</taxon>
        <taxon>Arthropoda</taxon>
        <taxon>Chelicerata</taxon>
        <taxon>Arachnida</taxon>
        <taxon>Acari</taxon>
        <taxon>Parasitiformes</taxon>
        <taxon>Ixodida</taxon>
        <taxon>Ixodoidea</taxon>
        <taxon>Ixodidae</taxon>
        <taxon>Rhipicephalinae</taxon>
        <taxon>Dermacentor</taxon>
    </lineage>
</organism>
<name>A0ACB8C4J3_DERSI</name>
<dbReference type="EMBL" id="CM023478">
    <property type="protein sequence ID" value="KAH7933751.1"/>
    <property type="molecule type" value="Genomic_DNA"/>
</dbReference>
<sequence length="711" mass="77528">MSHANDGPRDFEPNPAQLSNSNDQTSYGALSAKPTKLRATSSTPHASRRPQAARLRDTNQRGRGRSGEEPRVHSYEALAAPERRLASARMRLLPRAPLAASEAATSDAGAAFDDPYALLYDSGATTADTLANATTPRPQRSENVPRPPKKPDLLVFIRQTSSLRHVNAGADIPPAEVIRPKLSAKEGTPQPVVAPTSPSQSPDDETLHNPDENTPLPFSASRALTAAEADEQYELYTEQEGRRFGLLHVWILCVVIVATLILPVGMIILSYFVTPLAKAIGASTNETNNTESSGVTSLTTTGVWWAGVPAHCHREPRLLDNVQNVSAYNPGIQRQGGYLNIFCLYNNSRFLTGNLYDFLPMNLPVRLCRYVVYWSIGVESGIPLSRVPKFDVSYGLEQLRTTLDRLGTPDVKILVAVGGYPEDNLQLTFLGRHTDALTRFADWMARLTASYRLDGVAIHWKAAEPGCQGTGNEEEALRSIVAELRTTFTLKSLPGLVTVIVPADAGVAYPLVEHVIDLVDYVFIETETLRPSPPLSYDACKDVSGQILDLVQNHQNYSGNEHKFCVAMSVAPWEVEASPPTLVGQKPILLNLSTTSSYGGPPGVGRISAVCANRSPCLLNGPSSCLGIVGDSLARPLLVYLFYNKTGLYDLFSHLSAAVSATDHCALVLDLDFDDYTGLCQSLLPHTFMNRLYWALLNPGSREFFNYLPQC</sequence>
<evidence type="ECO:0000313" key="1">
    <source>
        <dbReference type="EMBL" id="KAH7933751.1"/>
    </source>
</evidence>
<keyword evidence="2" id="KW-1185">Reference proteome</keyword>
<accession>A0ACB8C4J3</accession>